<name>A0A0G0DA87_9BACT</name>
<keyword evidence="1" id="KW-1133">Transmembrane helix</keyword>
<evidence type="ECO:0008006" key="5">
    <source>
        <dbReference type="Google" id="ProtNLM"/>
    </source>
</evidence>
<dbReference type="Proteomes" id="UP000034140">
    <property type="component" value="Unassembled WGS sequence"/>
</dbReference>
<protein>
    <recommendedName>
        <fullName evidence="5">DUF916 domain-containing protein</fullName>
    </recommendedName>
</protein>
<evidence type="ECO:0000313" key="3">
    <source>
        <dbReference type="EMBL" id="KKP90268.1"/>
    </source>
</evidence>
<comment type="caution">
    <text evidence="3">The sequence shown here is derived from an EMBL/GenBank/DDBJ whole genome shotgun (WGS) entry which is preliminary data.</text>
</comment>
<organism evidence="3 4">
    <name type="scientific">candidate division WS6 bacterium GW2011_GWC1_36_11</name>
    <dbReference type="NCBI Taxonomy" id="1619090"/>
    <lineage>
        <taxon>Bacteria</taxon>
        <taxon>Candidatus Dojkabacteria</taxon>
    </lineage>
</organism>
<dbReference type="AlphaFoldDB" id="A0A0G0DA87"/>
<sequence>MKNTHTQIFKGIFVLLAFFSFSFLFANSVHAESISIGTAPTSEKLKLVPGQKYNGELVVWNLTPKAINYNIIVRGFRQIENQPGTAILLTENEEAKSLYTATTWMKVSIDSIELIPNKNEKIYYEINVPKDATKGEYTVIIAFESENEAVLTGTGATTTLTLGMPILVQIGDEFVENAELLKFSTEKSFYEYPTITFDTRIKNLGDTHITPVGEIVLTNIFNQEITRLPFNPNSQSILRDNSGNYETLWNLGSFLTKDKAIVLGPIKANLIVTYRTFQPGFAPLTSELTFWIIPWKIILIALVVIIAIIVIVRVSKKKKRIAPTTPSPYPSYPLPK</sequence>
<feature type="transmembrane region" description="Helical" evidence="1">
    <location>
        <begin position="288"/>
        <end position="312"/>
    </location>
</feature>
<proteinExistence type="predicted"/>
<evidence type="ECO:0000256" key="1">
    <source>
        <dbReference type="SAM" id="Phobius"/>
    </source>
</evidence>
<keyword evidence="1" id="KW-0812">Transmembrane</keyword>
<evidence type="ECO:0000313" key="4">
    <source>
        <dbReference type="Proteomes" id="UP000034140"/>
    </source>
</evidence>
<gene>
    <name evidence="3" type="ORF">UR96_C0045G0004</name>
</gene>
<accession>A0A0G0DA87</accession>
<reference evidence="3 4" key="1">
    <citation type="journal article" date="2015" name="Nature">
        <title>rRNA introns, odd ribosomes, and small enigmatic genomes across a large radiation of phyla.</title>
        <authorList>
            <person name="Brown C.T."/>
            <person name="Hug L.A."/>
            <person name="Thomas B.C."/>
            <person name="Sharon I."/>
            <person name="Castelle C.J."/>
            <person name="Singh A."/>
            <person name="Wilkins M.J."/>
            <person name="Williams K.H."/>
            <person name="Banfield J.F."/>
        </authorList>
    </citation>
    <scope>NUCLEOTIDE SEQUENCE [LARGE SCALE GENOMIC DNA]</scope>
</reference>
<feature type="signal peptide" evidence="2">
    <location>
        <begin position="1"/>
        <end position="31"/>
    </location>
</feature>
<keyword evidence="1" id="KW-0472">Membrane</keyword>
<evidence type="ECO:0000256" key="2">
    <source>
        <dbReference type="SAM" id="SignalP"/>
    </source>
</evidence>
<feature type="chain" id="PRO_5002531583" description="DUF916 domain-containing protein" evidence="2">
    <location>
        <begin position="32"/>
        <end position="336"/>
    </location>
</feature>
<dbReference type="EMBL" id="LBRE01000045">
    <property type="protein sequence ID" value="KKP90268.1"/>
    <property type="molecule type" value="Genomic_DNA"/>
</dbReference>
<keyword evidence="2" id="KW-0732">Signal</keyword>